<gene>
    <name evidence="1" type="ORF">BCV38_04395</name>
</gene>
<organism evidence="1 2">
    <name type="scientific">Vibrio lentus</name>
    <dbReference type="NCBI Taxonomy" id="136468"/>
    <lineage>
        <taxon>Bacteria</taxon>
        <taxon>Pseudomonadati</taxon>
        <taxon>Pseudomonadota</taxon>
        <taxon>Gammaproteobacteria</taxon>
        <taxon>Vibrionales</taxon>
        <taxon>Vibrionaceae</taxon>
        <taxon>Vibrio</taxon>
    </lineage>
</organism>
<dbReference type="SUPFAM" id="SSF63829">
    <property type="entry name" value="Calcium-dependent phosphotriesterase"/>
    <property type="match status" value="1"/>
</dbReference>
<evidence type="ECO:0000313" key="2">
    <source>
        <dbReference type="Proteomes" id="UP000239763"/>
    </source>
</evidence>
<keyword evidence="2" id="KW-1185">Reference proteome</keyword>
<dbReference type="AlphaFoldDB" id="A0AA44VSR8"/>
<name>A0AA44VSR8_9VIBR</name>
<dbReference type="Proteomes" id="UP000239763">
    <property type="component" value="Unassembled WGS sequence"/>
</dbReference>
<dbReference type="EMBL" id="MCSB01000013">
    <property type="protein sequence ID" value="PME29323.1"/>
    <property type="molecule type" value="Genomic_DNA"/>
</dbReference>
<evidence type="ECO:0000313" key="1">
    <source>
        <dbReference type="EMBL" id="PME29323.1"/>
    </source>
</evidence>
<proteinExistence type="predicted"/>
<dbReference type="RefSeq" id="WP_102296408.1">
    <property type="nucleotide sequence ID" value="NZ_JAAHTI010000001.1"/>
</dbReference>
<comment type="caution">
    <text evidence="1">The sequence shown here is derived from an EMBL/GenBank/DDBJ whole genome shotgun (WGS) entry which is preliminary data.</text>
</comment>
<accession>A0AA44VSR8</accession>
<protein>
    <submittedName>
        <fullName evidence="1">Uncharacterized protein</fullName>
    </submittedName>
</protein>
<reference evidence="1 2" key="1">
    <citation type="journal article" date="2018" name="Nature">
        <title>A major lineage of non-tailed dsDNA viruses as unrecognized killers of marine bacteria.</title>
        <authorList>
            <person name="Kauffman K.M."/>
            <person name="Hussain F.A."/>
            <person name="Yang J."/>
            <person name="Arevalo P."/>
            <person name="Brown J.M."/>
            <person name="Chang W.K."/>
            <person name="VanInsberghe D."/>
            <person name="Elsherbini J."/>
            <person name="Sharma R.S."/>
            <person name="Cutler M.B."/>
            <person name="Kelly L."/>
            <person name="Polz M.F."/>
        </authorList>
    </citation>
    <scope>NUCLEOTIDE SEQUENCE [LARGE SCALE GENOMIC DNA]</scope>
    <source>
        <strain evidence="1 2">10N.286.55.E1</strain>
    </source>
</reference>
<sequence>MIYNHEISRLRETKNRDAVLAIMVSVPDNGSMPTSDVYLGIFDESKDSGFCFWTNSTVLDAAMTQSNQFWCVDNEGHVFTTSTLVNAPLAVLEDVSFGYKKEYLSKVNAYRFSELPINTLWCSDRVTIFADESGTVCHIEGDKVTLHSLDLIPLSFFGNTYNDLYLYGRKAKLWHFNGIQWTEIALPDVGLDHLAISGGIVLSDGDVMFVTSYGFVFKGNAKKGFSLLSTPKKPYSGICLYQGRYFVSAKDEGLFEVTNIDNQWQFHLISPARLPLSLHTMGKEGNQALFMASALNIGKPHFVVVDPGNNIGEKERAYSWEINIE</sequence>